<dbReference type="Gene3D" id="3.30.2320.10">
    <property type="entry name" value="hypothetical protein PF0899 domain"/>
    <property type="match status" value="1"/>
</dbReference>
<gene>
    <name evidence="8" type="ORF">UFOVP564_12</name>
</gene>
<name>A0A6J5N331_9CAUD</name>
<keyword evidence="1" id="KW-1188">Viral release from host cell</keyword>
<evidence type="ECO:0000313" key="8">
    <source>
        <dbReference type="EMBL" id="CAB4150249.1"/>
    </source>
</evidence>
<organism evidence="8">
    <name type="scientific">uncultured Caudovirales phage</name>
    <dbReference type="NCBI Taxonomy" id="2100421"/>
    <lineage>
        <taxon>Viruses</taxon>
        <taxon>Duplodnaviria</taxon>
        <taxon>Heunggongvirae</taxon>
        <taxon>Uroviricota</taxon>
        <taxon>Caudoviricetes</taxon>
        <taxon>Peduoviridae</taxon>
        <taxon>Maltschvirus</taxon>
        <taxon>Maltschvirus maltsch</taxon>
    </lineage>
</organism>
<reference evidence="8" key="1">
    <citation type="submission" date="2020-04" db="EMBL/GenBank/DDBJ databases">
        <authorList>
            <person name="Chiriac C."/>
            <person name="Salcher M."/>
            <person name="Ghai R."/>
            <person name="Kavagutti S V."/>
        </authorList>
    </citation>
    <scope>NUCLEOTIDE SEQUENCE</scope>
</reference>
<feature type="domain" description="Prohead serine protease" evidence="7">
    <location>
        <begin position="17"/>
        <end position="152"/>
    </location>
</feature>
<dbReference type="SUPFAM" id="SSF56563">
    <property type="entry name" value="Major capsid protein gp5"/>
    <property type="match status" value="1"/>
</dbReference>
<protein>
    <submittedName>
        <fullName evidence="8">Prohead protease</fullName>
    </submittedName>
</protein>
<evidence type="ECO:0000256" key="5">
    <source>
        <dbReference type="ARBA" id="ARBA00023045"/>
    </source>
</evidence>
<dbReference type="GO" id="GO:0046797">
    <property type="term" value="P:viral procapsid maturation"/>
    <property type="evidence" value="ECO:0007669"/>
    <property type="project" value="UniProtKB-KW"/>
</dbReference>
<evidence type="ECO:0000256" key="2">
    <source>
        <dbReference type="ARBA" id="ARBA00022670"/>
    </source>
</evidence>
<feature type="region of interest" description="Disordered" evidence="6">
    <location>
        <begin position="153"/>
        <end position="193"/>
    </location>
</feature>
<evidence type="ECO:0000259" key="7">
    <source>
        <dbReference type="Pfam" id="PF04586"/>
    </source>
</evidence>
<dbReference type="GO" id="GO:0006508">
    <property type="term" value="P:proteolysis"/>
    <property type="evidence" value="ECO:0007669"/>
    <property type="project" value="UniProtKB-KW"/>
</dbReference>
<evidence type="ECO:0000256" key="4">
    <source>
        <dbReference type="ARBA" id="ARBA00022950"/>
    </source>
</evidence>
<keyword evidence="4" id="KW-0118">Viral capsid assembly</keyword>
<dbReference type="GO" id="GO:0008233">
    <property type="term" value="F:peptidase activity"/>
    <property type="evidence" value="ECO:0007669"/>
    <property type="project" value="UniProtKB-KW"/>
</dbReference>
<keyword evidence="3" id="KW-0378">Hydrolase</keyword>
<evidence type="ECO:0000256" key="3">
    <source>
        <dbReference type="ARBA" id="ARBA00022801"/>
    </source>
</evidence>
<proteinExistence type="predicted"/>
<dbReference type="InterPro" id="IPR054613">
    <property type="entry name" value="Peptidase_S78_dom"/>
</dbReference>
<feature type="compositionally biased region" description="Polar residues" evidence="6">
    <location>
        <begin position="170"/>
        <end position="185"/>
    </location>
</feature>
<feature type="compositionally biased region" description="Acidic residues" evidence="6">
    <location>
        <begin position="156"/>
        <end position="165"/>
    </location>
</feature>
<evidence type="ECO:0000256" key="1">
    <source>
        <dbReference type="ARBA" id="ARBA00022612"/>
    </source>
</evidence>
<keyword evidence="2 8" id="KW-0645">Protease</keyword>
<evidence type="ECO:0000256" key="6">
    <source>
        <dbReference type="SAM" id="MobiDB-lite"/>
    </source>
</evidence>
<dbReference type="Pfam" id="PF25209">
    <property type="entry name" value="Phage_capsid_4"/>
    <property type="match status" value="1"/>
</dbReference>
<accession>A0A6J5N331</accession>
<sequence>MIKFTAVPVTLDAAAGEDAPRTITGIAVPWDTVATVSGGEKVMFKRGAFDLNAKPARLLENHDGRPIGIVNELIDLDNGLGFTASFARSKAADDVVELIQMSAYDSVSVGAVPKKFKYDKNGVMVVSSADLQELSVVSVPAFADAVIEQIAASEHDPEEVEEEATEPQPDTSLQEETMSQETQVEASAPDAIPTSPIFASAKKEFKLPSAGEWISAQMQGGAIAAEFNARIRAAAPDVTTADLDGILPLPIISPIYSGIQGLRPVVDAIGARQMPASGKVFIVPKITTHTSIGGPETQNTTITAGQYVVDDIQITKDIYGGYVEVSEASIDWSSPEVLQGLLEDMGKKYALATDNAAADALLAGTSQATGNVAPTDPADWIAKVYACATTILNNGYYLPDHLFVSPDVFAQLGQLSDTADRPLFPQVGPMNAFGSMNPGSRESVVFGLRLVVDTNFAAKTTIVGAAATGAFRCYEQQKGAISLDNPSTLSRTIAFRGYFAPKMIDANQFMKIPQA</sequence>
<dbReference type="EMBL" id="LR796539">
    <property type="protein sequence ID" value="CAB4150249.1"/>
    <property type="molecule type" value="Genomic_DNA"/>
</dbReference>
<keyword evidence="5" id="KW-1273">Viral capsid maturation</keyword>
<dbReference type="Pfam" id="PF04586">
    <property type="entry name" value="Peptidase_S78"/>
    <property type="match status" value="1"/>
</dbReference>